<evidence type="ECO:0000256" key="5">
    <source>
        <dbReference type="ARBA" id="ARBA00018045"/>
    </source>
</evidence>
<feature type="region of interest" description="Disordered" evidence="15">
    <location>
        <begin position="488"/>
        <end position="514"/>
    </location>
</feature>
<keyword evidence="19" id="KW-1185">Reference proteome</keyword>
<dbReference type="EC" id="2.3.1.231" evidence="3"/>
<comment type="function">
    <text evidence="10">Probable S-adenosyl-L-methionine-dependent methyltransferase that acts as a component of the wybutosine biosynthesis pathway. Wybutosine is a hyper modified guanosine with a tricyclic base found at the 3'-position adjacent to the anticodon of eukaryotic phenylalanine tRNA. May methylate the carboxyl group of leucine residues to form alpha-leucine ester residues.</text>
</comment>
<reference evidence="18" key="2">
    <citation type="submission" date="2025-09" db="UniProtKB">
        <authorList>
            <consortium name="Ensembl"/>
        </authorList>
    </citation>
    <scope>IDENTIFICATION</scope>
</reference>
<dbReference type="GO" id="GO:0032259">
    <property type="term" value="P:methylation"/>
    <property type="evidence" value="ECO:0007669"/>
    <property type="project" value="UniProtKB-KW"/>
</dbReference>
<organism evidence="18 19">
    <name type="scientific">Eptatretus burgeri</name>
    <name type="common">Inshore hagfish</name>
    <dbReference type="NCBI Taxonomy" id="7764"/>
    <lineage>
        <taxon>Eukaryota</taxon>
        <taxon>Metazoa</taxon>
        <taxon>Chordata</taxon>
        <taxon>Craniata</taxon>
        <taxon>Vertebrata</taxon>
        <taxon>Cyclostomata</taxon>
        <taxon>Myxini</taxon>
        <taxon>Myxiniformes</taxon>
        <taxon>Myxinidae</taxon>
        <taxon>Eptatretinae</taxon>
        <taxon>Eptatretus</taxon>
    </lineage>
</organism>
<evidence type="ECO:0000256" key="6">
    <source>
        <dbReference type="ARBA" id="ARBA00022603"/>
    </source>
</evidence>
<dbReference type="InterPro" id="IPR041667">
    <property type="entry name" value="Cupin_8"/>
</dbReference>
<evidence type="ECO:0000256" key="11">
    <source>
        <dbReference type="ARBA" id="ARBA00029750"/>
    </source>
</evidence>
<accession>A0A8C4Q4W8</accession>
<dbReference type="GO" id="GO:0008168">
    <property type="term" value="F:methyltransferase activity"/>
    <property type="evidence" value="ECO:0007669"/>
    <property type="project" value="UniProtKB-KW"/>
</dbReference>
<dbReference type="InterPro" id="IPR003347">
    <property type="entry name" value="JmjC_dom"/>
</dbReference>
<keyword evidence="16" id="KW-1133">Transmembrane helix</keyword>
<dbReference type="PANTHER" id="PTHR12461">
    <property type="entry name" value="HYPOXIA-INDUCIBLE FACTOR 1 ALPHA INHIBITOR-RELATED"/>
    <property type="match status" value="1"/>
</dbReference>
<comment type="catalytic activity">
    <reaction evidence="14">
        <text>7-[(3S)-(3-amino-3-methoxycarbonyl)propyl]wyosine(37) in tRNA(Phe) + S-adenosyl-L-methionine + CO2 = wybutosine(37) in tRNA(Phe) + S-adenosyl-L-homocysteine + 2 H(+)</text>
        <dbReference type="Rhea" id="RHEA:37119"/>
        <dbReference type="Rhea" id="RHEA-COMP:11844"/>
        <dbReference type="Rhea" id="RHEA-COMP:11847"/>
        <dbReference type="ChEBI" id="CHEBI:15378"/>
        <dbReference type="ChEBI" id="CHEBI:16526"/>
        <dbReference type="ChEBI" id="CHEBI:57856"/>
        <dbReference type="ChEBI" id="CHEBI:59789"/>
        <dbReference type="ChEBI" id="CHEBI:73544"/>
        <dbReference type="ChEBI" id="CHEBI:74275"/>
        <dbReference type="EC" id="2.3.1.231"/>
    </reaction>
</comment>
<evidence type="ECO:0000313" key="19">
    <source>
        <dbReference type="Proteomes" id="UP000694388"/>
    </source>
</evidence>
<sequence length="514" mass="58890">MPASQSNLRRMRRVTSKNPRVHELQALNDYCKETIPMTWKLAIQCSPHPSCQKGTCNERWKTRLTSTLSILHIRINIIITLVFLGLFITNVFNIPVLTGDKTVSTMGRLGVMVYLLRTNQKGVQTEAGIHGRPDDETADFVAKPSDGRWWRYEDVHLLGLLVASFWVFVVVAARSPHMTESCKVRVVEPVTRDIFLQDVQPKRQPAVLRGLDLGVCTQCWNVDYLREKVGERPVKVHVAPSPFMDFLHKNFAYRTLPFNELMHRASEEKHADFFFNEDEKYYLRSLGDNPRKDVADLKQQFPELAGDVTIPQLFPDEQFFSSVLRVSSASLHLWTHYDVMDNLLMQVTGYKRVVLFSPEDVEFLYLRGDKSEILDIDFPDLTRFPEFPRATRYECNLQPGDTLYIPALWMHNVLALTFSIGINVFWRHLPTSCYNSRDKYANCDAPDATRGLSLLEKALGALRYLPSEHRAFYARRMAHRARMWAAEGSSSGGKVGQEDEDSEVQNTGHEGSAE</sequence>
<dbReference type="AlphaFoldDB" id="A0A8C4Q4W8"/>
<dbReference type="Gene3D" id="6.10.140.1470">
    <property type="match status" value="1"/>
</dbReference>
<keyword evidence="16" id="KW-0812">Transmembrane</keyword>
<dbReference type="Proteomes" id="UP000694388">
    <property type="component" value="Unplaced"/>
</dbReference>
<keyword evidence="16" id="KW-0472">Membrane</keyword>
<dbReference type="PANTHER" id="PTHR12461:SF104">
    <property type="entry name" value="TRNA WYBUTOSINE-SYNTHESIZING PROTEIN 5"/>
    <property type="match status" value="1"/>
</dbReference>
<evidence type="ECO:0000259" key="17">
    <source>
        <dbReference type="PROSITE" id="PS51184"/>
    </source>
</evidence>
<keyword evidence="9" id="KW-0819">tRNA processing</keyword>
<evidence type="ECO:0000256" key="12">
    <source>
        <dbReference type="ARBA" id="ARBA00030231"/>
    </source>
</evidence>
<evidence type="ECO:0000256" key="14">
    <source>
        <dbReference type="ARBA" id="ARBA00049250"/>
    </source>
</evidence>
<evidence type="ECO:0000256" key="9">
    <source>
        <dbReference type="ARBA" id="ARBA00022694"/>
    </source>
</evidence>
<keyword evidence="7" id="KW-0808">Transferase</keyword>
<keyword evidence="8" id="KW-0949">S-adenosyl-L-methionine</keyword>
<evidence type="ECO:0000256" key="7">
    <source>
        <dbReference type="ARBA" id="ARBA00022679"/>
    </source>
</evidence>
<dbReference type="GO" id="GO:0031591">
    <property type="term" value="P:wybutosine biosynthetic process"/>
    <property type="evidence" value="ECO:0007669"/>
    <property type="project" value="TreeGrafter"/>
</dbReference>
<evidence type="ECO:0000256" key="10">
    <source>
        <dbReference type="ARBA" id="ARBA00025588"/>
    </source>
</evidence>
<evidence type="ECO:0000256" key="13">
    <source>
        <dbReference type="ARBA" id="ARBA00030847"/>
    </source>
</evidence>
<evidence type="ECO:0000313" key="18">
    <source>
        <dbReference type="Ensembl" id="ENSEBUP00000009936.1"/>
    </source>
</evidence>
<dbReference type="GeneTree" id="ENSGT00940000158493"/>
<dbReference type="FunFam" id="2.60.120.650:FF:000043">
    <property type="entry name" value="tRNA wybutosine-synthesizing protein 4"/>
    <property type="match status" value="1"/>
</dbReference>
<evidence type="ECO:0000256" key="15">
    <source>
        <dbReference type="SAM" id="MobiDB-lite"/>
    </source>
</evidence>
<feature type="compositionally biased region" description="Polar residues" evidence="15">
    <location>
        <begin position="504"/>
        <end position="514"/>
    </location>
</feature>
<name>A0A8C4Q4W8_EPTBU</name>
<dbReference type="GO" id="GO:0000049">
    <property type="term" value="F:tRNA binding"/>
    <property type="evidence" value="ECO:0007669"/>
    <property type="project" value="TreeGrafter"/>
</dbReference>
<dbReference type="Pfam" id="PF13621">
    <property type="entry name" value="Cupin_8"/>
    <property type="match status" value="1"/>
</dbReference>
<evidence type="ECO:0000256" key="4">
    <source>
        <dbReference type="ARBA" id="ARBA00012779"/>
    </source>
</evidence>
<proteinExistence type="inferred from homology"/>
<dbReference type="Gene3D" id="2.60.120.650">
    <property type="entry name" value="Cupin"/>
    <property type="match status" value="1"/>
</dbReference>
<evidence type="ECO:0000256" key="16">
    <source>
        <dbReference type="SAM" id="Phobius"/>
    </source>
</evidence>
<feature type="domain" description="JmjC" evidence="17">
    <location>
        <begin position="278"/>
        <end position="443"/>
    </location>
</feature>
<dbReference type="PROSITE" id="PS51184">
    <property type="entry name" value="JMJC"/>
    <property type="match status" value="1"/>
</dbReference>
<keyword evidence="6" id="KW-0489">Methyltransferase</keyword>
<evidence type="ECO:0000256" key="3">
    <source>
        <dbReference type="ARBA" id="ARBA00012155"/>
    </source>
</evidence>
<dbReference type="SMART" id="SM00558">
    <property type="entry name" value="JmjC"/>
    <property type="match status" value="1"/>
</dbReference>
<reference evidence="18" key="1">
    <citation type="submission" date="2025-08" db="UniProtKB">
        <authorList>
            <consortium name="Ensembl"/>
        </authorList>
    </citation>
    <scope>IDENTIFICATION</scope>
</reference>
<dbReference type="SUPFAM" id="SSF51197">
    <property type="entry name" value="Clavaminate synthase-like"/>
    <property type="match status" value="1"/>
</dbReference>
<evidence type="ECO:0000256" key="8">
    <source>
        <dbReference type="ARBA" id="ARBA00022691"/>
    </source>
</evidence>
<evidence type="ECO:0000256" key="1">
    <source>
        <dbReference type="ARBA" id="ARBA00001806"/>
    </source>
</evidence>
<comment type="catalytic activity">
    <reaction evidence="1">
        <text>7-[(3S)-3-amino-3-carboxypropyl]wyosine(37) in tRNA(Phe) + S-adenosyl-L-methionine = 7-[(3S)-(3-amino-3-methoxycarbonyl)propyl]wyosine(37) in tRNA(Phe) + S-adenosyl-L-homocysteine</text>
        <dbReference type="Rhea" id="RHEA:36903"/>
        <dbReference type="Rhea" id="RHEA-COMP:10379"/>
        <dbReference type="Rhea" id="RHEA-COMP:11844"/>
        <dbReference type="ChEBI" id="CHEBI:57856"/>
        <dbReference type="ChEBI" id="CHEBI:59789"/>
        <dbReference type="ChEBI" id="CHEBI:73543"/>
        <dbReference type="ChEBI" id="CHEBI:74275"/>
        <dbReference type="EC" id="2.1.1.290"/>
    </reaction>
</comment>
<dbReference type="Ensembl" id="ENSEBUT00000010469.1">
    <property type="protein sequence ID" value="ENSEBUP00000009936.1"/>
    <property type="gene ID" value="ENSEBUG00000006382.1"/>
</dbReference>
<dbReference type="EC" id="2.1.1.290" evidence="4"/>
<evidence type="ECO:0000256" key="2">
    <source>
        <dbReference type="ARBA" id="ARBA00010703"/>
    </source>
</evidence>
<protein>
    <recommendedName>
        <fullName evidence="5">tRNA wybutosine-synthesizing protein 4</fullName>
        <ecNumber evidence="4">2.1.1.290</ecNumber>
        <ecNumber evidence="3">2.3.1.231</ecNumber>
    </recommendedName>
    <alternativeName>
        <fullName evidence="12">Leucine carboxyl methyltransferase 2</fullName>
    </alternativeName>
    <alternativeName>
        <fullName evidence="13">tRNA(Phe) (7-(3-amino-3-(methoxycarbonyl)propyl)wyosine(37)-N)-methoxycarbonyltransferase</fullName>
    </alternativeName>
    <alternativeName>
        <fullName evidence="11">tRNA(Phe) (7-(3-amino-3-carboxypropyl)wyosine(37)-O)-methyltransferase</fullName>
    </alternativeName>
</protein>
<comment type="similarity">
    <text evidence="2">Belongs to the methyltransferase superfamily. LCMT family.</text>
</comment>
<feature type="transmembrane region" description="Helical" evidence="16">
    <location>
        <begin position="71"/>
        <end position="92"/>
    </location>
</feature>